<evidence type="ECO:0008006" key="3">
    <source>
        <dbReference type="Google" id="ProtNLM"/>
    </source>
</evidence>
<dbReference type="Proteomes" id="UP001501020">
    <property type="component" value="Unassembled WGS sequence"/>
</dbReference>
<accession>A0ABN3AC48</accession>
<keyword evidence="2" id="KW-1185">Reference proteome</keyword>
<reference evidence="1 2" key="1">
    <citation type="journal article" date="2019" name="Int. J. Syst. Evol. Microbiol.">
        <title>The Global Catalogue of Microorganisms (GCM) 10K type strain sequencing project: providing services to taxonomists for standard genome sequencing and annotation.</title>
        <authorList>
            <consortium name="The Broad Institute Genomics Platform"/>
            <consortium name="The Broad Institute Genome Sequencing Center for Infectious Disease"/>
            <person name="Wu L."/>
            <person name="Ma J."/>
        </authorList>
    </citation>
    <scope>NUCLEOTIDE SEQUENCE [LARGE SCALE GENOMIC DNA]</scope>
    <source>
        <strain evidence="1 2">JCM 13850</strain>
    </source>
</reference>
<comment type="caution">
    <text evidence="1">The sequence shown here is derived from an EMBL/GenBank/DDBJ whole genome shotgun (WGS) entry which is preliminary data.</text>
</comment>
<dbReference type="RefSeq" id="WP_344277909.1">
    <property type="nucleotide sequence ID" value="NZ_BAAAMR010000087.1"/>
</dbReference>
<organism evidence="1 2">
    <name type="scientific">Actinomadura napierensis</name>
    <dbReference type="NCBI Taxonomy" id="267854"/>
    <lineage>
        <taxon>Bacteria</taxon>
        <taxon>Bacillati</taxon>
        <taxon>Actinomycetota</taxon>
        <taxon>Actinomycetes</taxon>
        <taxon>Streptosporangiales</taxon>
        <taxon>Thermomonosporaceae</taxon>
        <taxon>Actinomadura</taxon>
    </lineage>
</organism>
<evidence type="ECO:0000313" key="1">
    <source>
        <dbReference type="EMBL" id="GAA2159717.1"/>
    </source>
</evidence>
<evidence type="ECO:0000313" key="2">
    <source>
        <dbReference type="Proteomes" id="UP001501020"/>
    </source>
</evidence>
<dbReference type="EMBL" id="BAAAMR010000087">
    <property type="protein sequence ID" value="GAA2159717.1"/>
    <property type="molecule type" value="Genomic_DNA"/>
</dbReference>
<sequence length="470" mass="51249">MTSVVLDGVRTHHFGAASESEAVTQVADLLVAAVSAFPDVASLARLHEVLARQPAVDLADDLVKELRSRNLPRAPLHGVARHLTEYGSARNAVKLGIVVLGECGDERDRELLLLLGALEELTLYAVVALVKTQPGRQRAAYELARRVKDWGRIHAVERLKGSNDPEIKAWLLREGFRNGVLNDYLAHIAATTGELYTALLEPEVDQALLKGAGNILATLAVIGGPAKDMTDYDDAVPAMHRYAELVATAEPTLDMLDDLLTINRCALRSDAGIDWPRGEPERLTHRYEELLARPVWRELVLAALDDPPDCGPYGFNTALSCAGRLGMPVLAWALRHLEQDPSSAYAWSWAVNHSNSETVGSVIALAMRILPLDVLTSGPTLSRGFGPEHTLDRVLAAVINNLDEHPGAGVELLRICLSARNTTTRRRALQILTSWPPEHRPSRLRGWISAAASAEPDGKLQEEMQAFLTG</sequence>
<name>A0ABN3AC48_9ACTN</name>
<protein>
    <recommendedName>
        <fullName evidence="3">HEAT repeat domain-containing protein</fullName>
    </recommendedName>
</protein>
<gene>
    <name evidence="1" type="ORF">GCM10009727_71830</name>
</gene>
<proteinExistence type="predicted"/>